<gene>
    <name evidence="3" type="ORF">AB3X84_19765</name>
    <name evidence="2" type="ORF">LMG9964_05113</name>
</gene>
<protein>
    <submittedName>
        <fullName evidence="2">Uncharacterized protein</fullName>
    </submittedName>
</protein>
<feature type="region of interest" description="Disordered" evidence="1">
    <location>
        <begin position="75"/>
        <end position="106"/>
    </location>
</feature>
<reference evidence="3 5" key="2">
    <citation type="submission" date="2024-07" db="EMBL/GenBank/DDBJ databases">
        <title>A survey of Mimosa microsymbionts across Brazilian biomes reveals a high diversity of Paraburkholderia nodulating endemic species, but also that Cupriavidus is common as a symbiont of widespread species.</title>
        <authorList>
            <person name="Rouws L."/>
            <person name="Barauna A."/>
            <person name="Beukes C."/>
            <person name="Rouws J.R.C."/>
            <person name="De Faria S.M."/>
            <person name="Gross E."/>
            <person name="Bueno Dos Reis Junior F."/>
            <person name="Simon M.F."/>
            <person name="Maluk M."/>
            <person name="Odee D.W."/>
            <person name="Kenicer G."/>
            <person name="Young J.P.W."/>
            <person name="Reis V.M."/>
            <person name="Zilli J."/>
            <person name="James E.K."/>
        </authorList>
    </citation>
    <scope>NUCLEOTIDE SEQUENCE [LARGE SCALE GENOMIC DNA]</scope>
    <source>
        <strain evidence="3 5">BR14375</strain>
    </source>
</reference>
<sequence>MKSRVIDSFRLNRTRLPGMPPVHAALHARLPLRAASGLLLAASLAGCYYPYGYYPAYYPGYPSYYATVPAGATRREVPPATAGDSSVGPSTQQQPPVQQGQQIQPEPGYAGSPPAYVVAEPPVYVAPAYPVYYPPPVYPAWYGYGYPGWYGPAVSIGFGWSWGGGGRGRHH</sequence>
<keyword evidence="5" id="KW-1185">Reference proteome</keyword>
<proteinExistence type="predicted"/>
<dbReference type="AlphaFoldDB" id="A0A6J5KEX0"/>
<dbReference type="EMBL" id="CADILN010000008">
    <property type="protein sequence ID" value="CAB4051434.1"/>
    <property type="molecule type" value="Genomic_DNA"/>
</dbReference>
<dbReference type="RefSeq" id="WP_015003255.1">
    <property type="nucleotide sequence ID" value="NZ_CADILN010000008.1"/>
</dbReference>
<dbReference type="Proteomes" id="UP001558535">
    <property type="component" value="Unassembled WGS sequence"/>
</dbReference>
<name>A0A6J5KEX0_9BURK</name>
<dbReference type="Proteomes" id="UP000494102">
    <property type="component" value="Unassembled WGS sequence"/>
</dbReference>
<reference evidence="2 4" key="1">
    <citation type="submission" date="2020-04" db="EMBL/GenBank/DDBJ databases">
        <authorList>
            <person name="De Canck E."/>
        </authorList>
    </citation>
    <scope>NUCLEOTIDE SEQUENCE [LARGE SCALE GENOMIC DNA]</scope>
    <source>
        <strain evidence="2 4">LMG 9964</strain>
    </source>
</reference>
<evidence type="ECO:0000313" key="3">
    <source>
        <dbReference type="EMBL" id="MEX3752230.1"/>
    </source>
</evidence>
<evidence type="ECO:0000313" key="4">
    <source>
        <dbReference type="Proteomes" id="UP000494102"/>
    </source>
</evidence>
<accession>A0A6J5KEX0</accession>
<dbReference type="EMBL" id="JBFPKE010000006">
    <property type="protein sequence ID" value="MEX3752230.1"/>
    <property type="molecule type" value="Genomic_DNA"/>
</dbReference>
<evidence type="ECO:0000256" key="1">
    <source>
        <dbReference type="SAM" id="MobiDB-lite"/>
    </source>
</evidence>
<evidence type="ECO:0000313" key="2">
    <source>
        <dbReference type="EMBL" id="CAB4051434.1"/>
    </source>
</evidence>
<dbReference type="GeneID" id="27797719"/>
<feature type="compositionally biased region" description="Low complexity" evidence="1">
    <location>
        <begin position="89"/>
        <end position="106"/>
    </location>
</feature>
<evidence type="ECO:0000313" key="5">
    <source>
        <dbReference type="Proteomes" id="UP001558535"/>
    </source>
</evidence>
<organism evidence="2 4">
    <name type="scientific">Paraburkholderia phenoliruptrix</name>
    <dbReference type="NCBI Taxonomy" id="252970"/>
    <lineage>
        <taxon>Bacteria</taxon>
        <taxon>Pseudomonadati</taxon>
        <taxon>Pseudomonadota</taxon>
        <taxon>Betaproteobacteria</taxon>
        <taxon>Burkholderiales</taxon>
        <taxon>Burkholderiaceae</taxon>
        <taxon>Paraburkholderia</taxon>
    </lineage>
</organism>